<evidence type="ECO:0000313" key="1">
    <source>
        <dbReference type="EMBL" id="TEB30641.1"/>
    </source>
</evidence>
<accession>A0A4Y7T9F2</accession>
<dbReference type="SUPFAM" id="SSF52047">
    <property type="entry name" value="RNI-like"/>
    <property type="match status" value="1"/>
</dbReference>
<dbReference type="OrthoDB" id="270763at2759"/>
<evidence type="ECO:0008006" key="3">
    <source>
        <dbReference type="Google" id="ProtNLM"/>
    </source>
</evidence>
<protein>
    <recommendedName>
        <fullName evidence="3">F-box domain-containing protein</fullName>
    </recommendedName>
</protein>
<keyword evidence="2" id="KW-1185">Reference proteome</keyword>
<dbReference type="Gene3D" id="3.80.10.10">
    <property type="entry name" value="Ribonuclease Inhibitor"/>
    <property type="match status" value="1"/>
</dbReference>
<proteinExistence type="predicted"/>
<gene>
    <name evidence="1" type="ORF">FA13DRAFT_1733495</name>
</gene>
<evidence type="ECO:0000313" key="2">
    <source>
        <dbReference type="Proteomes" id="UP000298030"/>
    </source>
</evidence>
<comment type="caution">
    <text evidence="1">The sequence shown here is derived from an EMBL/GenBank/DDBJ whole genome shotgun (WGS) entry which is preliminary data.</text>
</comment>
<organism evidence="1 2">
    <name type="scientific">Coprinellus micaceus</name>
    <name type="common">Glistening ink-cap mushroom</name>
    <name type="synonym">Coprinus micaceus</name>
    <dbReference type="NCBI Taxonomy" id="71717"/>
    <lineage>
        <taxon>Eukaryota</taxon>
        <taxon>Fungi</taxon>
        <taxon>Dikarya</taxon>
        <taxon>Basidiomycota</taxon>
        <taxon>Agaricomycotina</taxon>
        <taxon>Agaricomycetes</taxon>
        <taxon>Agaricomycetidae</taxon>
        <taxon>Agaricales</taxon>
        <taxon>Agaricineae</taxon>
        <taxon>Psathyrellaceae</taxon>
        <taxon>Coprinellus</taxon>
    </lineage>
</organism>
<reference evidence="1 2" key="1">
    <citation type="journal article" date="2019" name="Nat. Ecol. Evol.">
        <title>Megaphylogeny resolves global patterns of mushroom evolution.</title>
        <authorList>
            <person name="Varga T."/>
            <person name="Krizsan K."/>
            <person name="Foldi C."/>
            <person name="Dima B."/>
            <person name="Sanchez-Garcia M."/>
            <person name="Sanchez-Ramirez S."/>
            <person name="Szollosi G.J."/>
            <person name="Szarkandi J.G."/>
            <person name="Papp V."/>
            <person name="Albert L."/>
            <person name="Andreopoulos W."/>
            <person name="Angelini C."/>
            <person name="Antonin V."/>
            <person name="Barry K.W."/>
            <person name="Bougher N.L."/>
            <person name="Buchanan P."/>
            <person name="Buyck B."/>
            <person name="Bense V."/>
            <person name="Catcheside P."/>
            <person name="Chovatia M."/>
            <person name="Cooper J."/>
            <person name="Damon W."/>
            <person name="Desjardin D."/>
            <person name="Finy P."/>
            <person name="Geml J."/>
            <person name="Haridas S."/>
            <person name="Hughes K."/>
            <person name="Justo A."/>
            <person name="Karasinski D."/>
            <person name="Kautmanova I."/>
            <person name="Kiss B."/>
            <person name="Kocsube S."/>
            <person name="Kotiranta H."/>
            <person name="LaButti K.M."/>
            <person name="Lechner B.E."/>
            <person name="Liimatainen K."/>
            <person name="Lipzen A."/>
            <person name="Lukacs Z."/>
            <person name="Mihaltcheva S."/>
            <person name="Morgado L.N."/>
            <person name="Niskanen T."/>
            <person name="Noordeloos M.E."/>
            <person name="Ohm R.A."/>
            <person name="Ortiz-Santana B."/>
            <person name="Ovrebo C."/>
            <person name="Racz N."/>
            <person name="Riley R."/>
            <person name="Savchenko A."/>
            <person name="Shiryaev A."/>
            <person name="Soop K."/>
            <person name="Spirin V."/>
            <person name="Szebenyi C."/>
            <person name="Tomsovsky M."/>
            <person name="Tulloss R.E."/>
            <person name="Uehling J."/>
            <person name="Grigoriev I.V."/>
            <person name="Vagvolgyi C."/>
            <person name="Papp T."/>
            <person name="Martin F.M."/>
            <person name="Miettinen O."/>
            <person name="Hibbett D.S."/>
            <person name="Nagy L.G."/>
        </authorList>
    </citation>
    <scope>NUCLEOTIDE SEQUENCE [LARGE SCALE GENOMIC DNA]</scope>
    <source>
        <strain evidence="1 2">FP101781</strain>
    </source>
</reference>
<dbReference type="AlphaFoldDB" id="A0A4Y7T9F2"/>
<sequence length="379" mass="42585">MAEIPSDIITLVLREAYYLRKANFSAEHQPDNPTLSSCALVNSIWKEAAQSLLFKSVVCNPSFASTILKENSVLLKHIHIIDFTTPEDKNALKEFGKLVSLALDRCPSLYEIIWRGAESFALSDTALSDIRGRDLSIRSLRIYWRDPSSDFHYRLPTCFPSLQFLSLITDTKTDFRVPVPPSDFLAGLSLFELRLSGCLDSALTTICQSQHSIQVLEIPSILNLGILETIRPHFVHLRSLRLKRFTEVERSFQEACPKLQELMVVVKGQTARLPVPLPPSLKHLLIMISWGGYGMDATSFVSSVILAVTQSNTLQSIRLRGPTWNLKGDLSALRSACEDHDVDLVVKSYASWPDEVCVKASTRCNFPRRRSISSFTLMN</sequence>
<dbReference type="EMBL" id="QPFP01000022">
    <property type="protein sequence ID" value="TEB30641.1"/>
    <property type="molecule type" value="Genomic_DNA"/>
</dbReference>
<name>A0A4Y7T9F2_COPMI</name>
<dbReference type="InterPro" id="IPR032675">
    <property type="entry name" value="LRR_dom_sf"/>
</dbReference>
<dbReference type="Proteomes" id="UP000298030">
    <property type="component" value="Unassembled WGS sequence"/>
</dbReference>